<gene>
    <name evidence="1" type="ORF">V6N12_069167</name>
</gene>
<proteinExistence type="predicted"/>
<organism evidence="1 2">
    <name type="scientific">Hibiscus sabdariffa</name>
    <name type="common">roselle</name>
    <dbReference type="NCBI Taxonomy" id="183260"/>
    <lineage>
        <taxon>Eukaryota</taxon>
        <taxon>Viridiplantae</taxon>
        <taxon>Streptophyta</taxon>
        <taxon>Embryophyta</taxon>
        <taxon>Tracheophyta</taxon>
        <taxon>Spermatophyta</taxon>
        <taxon>Magnoliopsida</taxon>
        <taxon>eudicotyledons</taxon>
        <taxon>Gunneridae</taxon>
        <taxon>Pentapetalae</taxon>
        <taxon>rosids</taxon>
        <taxon>malvids</taxon>
        <taxon>Malvales</taxon>
        <taxon>Malvaceae</taxon>
        <taxon>Malvoideae</taxon>
        <taxon>Hibiscus</taxon>
    </lineage>
</organism>
<sequence>MKKEDKTPLHVQKMRMELGLSWNLLFASLVWKLWKRRNDLTFNNPALTDAVVIGHNLAWAKYYSNGVTPDKVPPSISRSKTLSWSTLGLGWVCLNVDGVVSLPLCDGRIGGLIRNNDDDWIVEFAKAICY</sequence>
<comment type="caution">
    <text evidence="1">The sequence shown here is derived from an EMBL/GenBank/DDBJ whole genome shotgun (WGS) entry which is preliminary data.</text>
</comment>
<evidence type="ECO:0000313" key="2">
    <source>
        <dbReference type="Proteomes" id="UP001472677"/>
    </source>
</evidence>
<protein>
    <recommendedName>
        <fullName evidence="3">RNase H type-1 domain-containing protein</fullName>
    </recommendedName>
</protein>
<accession>A0ABR2FD16</accession>
<dbReference type="EMBL" id="JBBPBM010000006">
    <property type="protein sequence ID" value="KAK8578823.1"/>
    <property type="molecule type" value="Genomic_DNA"/>
</dbReference>
<evidence type="ECO:0000313" key="1">
    <source>
        <dbReference type="EMBL" id="KAK8578823.1"/>
    </source>
</evidence>
<name>A0ABR2FD16_9ROSI</name>
<reference evidence="1 2" key="1">
    <citation type="journal article" date="2024" name="G3 (Bethesda)">
        <title>Genome assembly of Hibiscus sabdariffa L. provides insights into metabolisms of medicinal natural products.</title>
        <authorList>
            <person name="Kim T."/>
        </authorList>
    </citation>
    <scope>NUCLEOTIDE SEQUENCE [LARGE SCALE GENOMIC DNA]</scope>
    <source>
        <strain evidence="1">TK-2024</strain>
        <tissue evidence="1">Old leaves</tissue>
    </source>
</reference>
<evidence type="ECO:0008006" key="3">
    <source>
        <dbReference type="Google" id="ProtNLM"/>
    </source>
</evidence>
<keyword evidence="2" id="KW-1185">Reference proteome</keyword>
<dbReference type="Proteomes" id="UP001472677">
    <property type="component" value="Unassembled WGS sequence"/>
</dbReference>